<dbReference type="Gene3D" id="1.25.40.20">
    <property type="entry name" value="Ankyrin repeat-containing domain"/>
    <property type="match status" value="1"/>
</dbReference>
<protein>
    <recommendedName>
        <fullName evidence="5">BTB domain-containing protein</fullName>
    </recommendedName>
</protein>
<dbReference type="STRING" id="1408157.A0A1J7ITV1"/>
<dbReference type="InterPro" id="IPR002110">
    <property type="entry name" value="Ankyrin_rpt"/>
</dbReference>
<name>A0A1J7ITV1_9PEZI</name>
<dbReference type="PROSITE" id="PS50097">
    <property type="entry name" value="BTB"/>
    <property type="match status" value="2"/>
</dbReference>
<dbReference type="PANTHER" id="PTHR46231:SF1">
    <property type="entry name" value="ANKYRIN REPEAT AND BTB_POZ DOMAIN-CONTAINING PROTEIN 1"/>
    <property type="match status" value="1"/>
</dbReference>
<dbReference type="EMBL" id="KV875096">
    <property type="protein sequence ID" value="OIW30926.1"/>
    <property type="molecule type" value="Genomic_DNA"/>
</dbReference>
<reference evidence="6 7" key="1">
    <citation type="submission" date="2016-10" db="EMBL/GenBank/DDBJ databases">
        <title>Draft genome sequence of Coniochaeta ligniaria NRRL30616, a lignocellulolytic fungus for bioabatement of inhibitors in plant biomass hydrolysates.</title>
        <authorList>
            <consortium name="DOE Joint Genome Institute"/>
            <person name="Jimenez D.J."/>
            <person name="Hector R.E."/>
            <person name="Riley R."/>
            <person name="Sun H."/>
            <person name="Grigoriev I.V."/>
            <person name="Van Elsas J.D."/>
            <person name="Nichols N.N."/>
        </authorList>
    </citation>
    <scope>NUCLEOTIDE SEQUENCE [LARGE SCALE GENOMIC DNA]</scope>
    <source>
        <strain evidence="6 7">NRRL 30616</strain>
    </source>
</reference>
<dbReference type="AlphaFoldDB" id="A0A1J7ITV1"/>
<evidence type="ECO:0000256" key="4">
    <source>
        <dbReference type="SAM" id="Coils"/>
    </source>
</evidence>
<dbReference type="FunFam" id="1.25.40.20:FF:000248">
    <property type="entry name" value="Ankyrin repeat and BTB/POZ domain protein"/>
    <property type="match status" value="1"/>
</dbReference>
<dbReference type="PROSITE" id="PS50297">
    <property type="entry name" value="ANK_REP_REGION"/>
    <property type="match status" value="1"/>
</dbReference>
<keyword evidence="4" id="KW-0175">Coiled coil</keyword>
<keyword evidence="1" id="KW-0677">Repeat</keyword>
<proteinExistence type="predicted"/>
<dbReference type="PROSITE" id="PS50088">
    <property type="entry name" value="ANK_REPEAT"/>
    <property type="match status" value="1"/>
</dbReference>
<feature type="domain" description="BTB" evidence="5">
    <location>
        <begin position="341"/>
        <end position="413"/>
    </location>
</feature>
<evidence type="ECO:0000259" key="5">
    <source>
        <dbReference type="PROSITE" id="PS50097"/>
    </source>
</evidence>
<feature type="repeat" description="ANK" evidence="3">
    <location>
        <begin position="69"/>
        <end position="94"/>
    </location>
</feature>
<organism evidence="6 7">
    <name type="scientific">Coniochaeta ligniaria NRRL 30616</name>
    <dbReference type="NCBI Taxonomy" id="1408157"/>
    <lineage>
        <taxon>Eukaryota</taxon>
        <taxon>Fungi</taxon>
        <taxon>Dikarya</taxon>
        <taxon>Ascomycota</taxon>
        <taxon>Pezizomycotina</taxon>
        <taxon>Sordariomycetes</taxon>
        <taxon>Sordariomycetidae</taxon>
        <taxon>Coniochaetales</taxon>
        <taxon>Coniochaetaceae</taxon>
        <taxon>Coniochaeta</taxon>
    </lineage>
</organism>
<dbReference type="Pfam" id="PF00651">
    <property type="entry name" value="BTB"/>
    <property type="match status" value="2"/>
</dbReference>
<dbReference type="InterPro" id="IPR011333">
    <property type="entry name" value="SKP1/BTB/POZ_sf"/>
</dbReference>
<evidence type="ECO:0000256" key="2">
    <source>
        <dbReference type="ARBA" id="ARBA00023043"/>
    </source>
</evidence>
<dbReference type="Proteomes" id="UP000182658">
    <property type="component" value="Unassembled WGS sequence"/>
</dbReference>
<dbReference type="OrthoDB" id="684045at2759"/>
<evidence type="ECO:0000256" key="3">
    <source>
        <dbReference type="PROSITE-ProRule" id="PRU00023"/>
    </source>
</evidence>
<dbReference type="SUPFAM" id="SSF48403">
    <property type="entry name" value="Ankyrin repeat"/>
    <property type="match status" value="1"/>
</dbReference>
<dbReference type="InterPro" id="IPR044515">
    <property type="entry name" value="ABTB1"/>
</dbReference>
<dbReference type="CDD" id="cd18497">
    <property type="entry name" value="BACK_ABTB1_BPOZ"/>
    <property type="match status" value="1"/>
</dbReference>
<dbReference type="GO" id="GO:0005737">
    <property type="term" value="C:cytoplasm"/>
    <property type="evidence" value="ECO:0007669"/>
    <property type="project" value="TreeGrafter"/>
</dbReference>
<dbReference type="InParanoid" id="A0A1J7ITV1"/>
<dbReference type="SUPFAM" id="SSF54695">
    <property type="entry name" value="POZ domain"/>
    <property type="match status" value="2"/>
</dbReference>
<dbReference type="InterPro" id="IPR000210">
    <property type="entry name" value="BTB/POZ_dom"/>
</dbReference>
<dbReference type="SMART" id="SM00225">
    <property type="entry name" value="BTB"/>
    <property type="match status" value="2"/>
</dbReference>
<evidence type="ECO:0000313" key="7">
    <source>
        <dbReference type="Proteomes" id="UP000182658"/>
    </source>
</evidence>
<gene>
    <name evidence="6" type="ORF">CONLIGDRAFT_574922</name>
</gene>
<feature type="coiled-coil region" evidence="4">
    <location>
        <begin position="251"/>
        <end position="278"/>
    </location>
</feature>
<dbReference type="Gene3D" id="3.30.710.10">
    <property type="entry name" value="Potassium Channel Kv1.1, Chain A"/>
    <property type="match status" value="2"/>
</dbReference>
<dbReference type="FunCoup" id="A0A1J7ITV1">
    <property type="interactions" value="43"/>
</dbReference>
<evidence type="ECO:0000256" key="1">
    <source>
        <dbReference type="ARBA" id="ARBA00022737"/>
    </source>
</evidence>
<dbReference type="SMART" id="SM00248">
    <property type="entry name" value="ANK"/>
    <property type="match status" value="2"/>
</dbReference>
<dbReference type="PANTHER" id="PTHR46231">
    <property type="entry name" value="ANKYRIN REPEAT AND BTB/POZ DOMAIN-CONTAINING PROTEIN 1"/>
    <property type="match status" value="1"/>
</dbReference>
<keyword evidence="2 3" id="KW-0040">ANK repeat</keyword>
<dbReference type="GO" id="GO:0000151">
    <property type="term" value="C:ubiquitin ligase complex"/>
    <property type="evidence" value="ECO:0007669"/>
    <property type="project" value="TreeGrafter"/>
</dbReference>
<sequence>MTATIRKDELEAKIKEEKELIRSGELREENPLDTSPEFQEFLEACRRGDLRRCQELISSGVNINSKDQFDYTPLIIASLCGHYELVQLLLESGALADRGTWVGERTVYNALNDRIRNLLVSYDFSKSTDPLQEWASHLTALLGRKTPKTADLTVITSSGVTFDLHRFILSARSPYFYKKLVDAPETTTWRLPATIPVDSFTFVLRYLYLGDLPRDVVGPDSTSTEEEVFKGIDKLCKQLEIEKLWEAVLSANDRRLARQRYQDEVARAQRQVEETFRGTVLKHKMVVDTDKVDKIKWPHHNAMFADCILRADVEEDVEDGAVTTESTNGIGIPVGPHAVASDPAPAKKRKRSALYPVHKAFLIRSPYFETMFSSQFLEAQETEHLHIIKMDCVPEVLEMVLNFLYTEKADISLELALDLLYTSDMLLLDKLKTKAAQAISTLGSGSNVTVTVDKSKAKKENGNGKEEVEVEPINVYDVIRAAWDLNVQRLEDFVARYLADRLEDYIDEADFSELIQESALRLKARQETDTIELLDDIRYYLNERFRLRFEDAGVDDMLEQNDTELAQQYQREVPQDSKDGETDVAYAMGVAIDAAVKPKVGANSAGDVGQLTGEEEGAVQTLDGRWAEDELAADAINYQVLLDRIDAMLEKLKLDA</sequence>
<feature type="domain" description="BTB" evidence="5">
    <location>
        <begin position="150"/>
        <end position="216"/>
    </location>
</feature>
<dbReference type="CDD" id="cd18186">
    <property type="entry name" value="BTB_POZ_ZBTB_KLHL-like"/>
    <property type="match status" value="1"/>
</dbReference>
<evidence type="ECO:0000313" key="6">
    <source>
        <dbReference type="EMBL" id="OIW30926.1"/>
    </source>
</evidence>
<keyword evidence="7" id="KW-1185">Reference proteome</keyword>
<dbReference type="Pfam" id="PF13637">
    <property type="entry name" value="Ank_4"/>
    <property type="match status" value="1"/>
</dbReference>
<accession>A0A1J7ITV1</accession>
<dbReference type="InterPro" id="IPR036770">
    <property type="entry name" value="Ankyrin_rpt-contain_sf"/>
</dbReference>